<organism evidence="3 4">
    <name type="scientific">Streptomyces griseus</name>
    <dbReference type="NCBI Taxonomy" id="1911"/>
    <lineage>
        <taxon>Bacteria</taxon>
        <taxon>Bacillati</taxon>
        <taxon>Actinomycetota</taxon>
        <taxon>Actinomycetes</taxon>
        <taxon>Kitasatosporales</taxon>
        <taxon>Streptomycetaceae</taxon>
        <taxon>Streptomyces</taxon>
    </lineage>
</organism>
<feature type="domain" description="Transposase InsH N-terminal" evidence="1">
    <location>
        <begin position="21"/>
        <end position="113"/>
    </location>
</feature>
<evidence type="ECO:0000259" key="2">
    <source>
        <dbReference type="Pfam" id="PF13751"/>
    </source>
</evidence>
<reference evidence="3 4" key="1">
    <citation type="submission" date="2018-06" db="EMBL/GenBank/DDBJ databases">
        <authorList>
            <consortium name="Pathogen Informatics"/>
            <person name="Doyle S."/>
        </authorList>
    </citation>
    <scope>NUCLEOTIDE SEQUENCE [LARGE SCALE GENOMIC DNA]</scope>
    <source>
        <strain evidence="3 4">NCTC7807</strain>
    </source>
</reference>
<feature type="domain" description="Transposase DDE" evidence="2">
    <location>
        <begin position="402"/>
        <end position="528"/>
    </location>
</feature>
<dbReference type="InterPro" id="IPR047629">
    <property type="entry name" value="IS1182_transpos"/>
</dbReference>
<dbReference type="Proteomes" id="UP000254150">
    <property type="component" value="Unassembled WGS sequence"/>
</dbReference>
<dbReference type="InterPro" id="IPR008490">
    <property type="entry name" value="Transposase_InsH_N"/>
</dbReference>
<evidence type="ECO:0000259" key="1">
    <source>
        <dbReference type="Pfam" id="PF05598"/>
    </source>
</evidence>
<name>A0A380P0B8_STRGR</name>
<dbReference type="InterPro" id="IPR025668">
    <property type="entry name" value="Tnp_DDE_dom"/>
</dbReference>
<evidence type="ECO:0000313" key="3">
    <source>
        <dbReference type="EMBL" id="SUP58227.1"/>
    </source>
</evidence>
<protein>
    <submittedName>
        <fullName evidence="3">Transposase IS4 family protein</fullName>
    </submittedName>
</protein>
<sequence>MSLHARKIDGVPEETARVARSAFPKGSLAMRIRDELGELFTDEDFASLYPSRGKPAWSPGRLALVSVMQFAEGLSDRQAADAVRGRLDWKYLLGLELADAGFDHSVLTEFRDRLIEGDAGIELLDRVLGAAAERGLLKAGGRARTDSTIVLSAARQINGLVRLGETLRAALNSVAAREPEWLAGWAPSDWFDQYAIRFEDTRLPKGKAKQTELIDQIGADGLSLPAALNAPDAPASLRLLDRVQTLRQMWIQQYFVDDGQVRRRDLKDRPPGAERLVTPYDTDARGSVKRGTFWDGYKVHLTETCEPDRPNLITHVATTDSTVQDVRLVAPIHAHLAEHALLPDRHLVDAGYATAREVVTARRDHGVGLVGPILASTSWQTKDSGGFSQADFTIDWDSQRVTCPNGITTSNWREDRSQYGAAVVRARFPTAACRPCKAREQCTRSNNKSDMGRRITLRPQAEQEVIQQARAQEDTPEWKEQYAHRAGVEGTISQVVRAFGLRRCRYHGLPKARLQHQLTAIAMNFHRLNAWWTDTPRARTRTSHLAALRPAH</sequence>
<dbReference type="RefSeq" id="WP_115068946.1">
    <property type="nucleotide sequence ID" value="NZ_UHID01000006.1"/>
</dbReference>
<dbReference type="Pfam" id="PF05598">
    <property type="entry name" value="DUF772"/>
    <property type="match status" value="1"/>
</dbReference>
<dbReference type="PANTHER" id="PTHR35604">
    <property type="entry name" value="TRANSPOSASE INSH FOR INSERTION SEQUENCE ELEMENT IS5A-RELATED"/>
    <property type="match status" value="1"/>
</dbReference>
<dbReference type="EMBL" id="UHID01000006">
    <property type="protein sequence ID" value="SUP58227.1"/>
    <property type="molecule type" value="Genomic_DNA"/>
</dbReference>
<dbReference type="NCBIfam" id="NF033551">
    <property type="entry name" value="transpos_IS1182"/>
    <property type="match status" value="1"/>
</dbReference>
<dbReference type="Pfam" id="PF13751">
    <property type="entry name" value="DDE_Tnp_1_6"/>
    <property type="match status" value="1"/>
</dbReference>
<accession>A0A380P0B8</accession>
<dbReference type="PANTHER" id="PTHR35604:SF2">
    <property type="entry name" value="TRANSPOSASE INSH FOR INSERTION SEQUENCE ELEMENT IS5A-RELATED"/>
    <property type="match status" value="1"/>
</dbReference>
<gene>
    <name evidence="3" type="ORF">NCTC7807_03598</name>
</gene>
<dbReference type="AlphaFoldDB" id="A0A380P0B8"/>
<proteinExistence type="predicted"/>
<evidence type="ECO:0000313" key="4">
    <source>
        <dbReference type="Proteomes" id="UP000254150"/>
    </source>
</evidence>